<dbReference type="PIRSF" id="PIRSF006232">
    <property type="entry name" value="Pirin"/>
    <property type="match status" value="1"/>
</dbReference>
<organism evidence="6 7">
    <name type="scientific">Caulobacter endophyticus</name>
    <dbReference type="NCBI Taxonomy" id="2172652"/>
    <lineage>
        <taxon>Bacteria</taxon>
        <taxon>Pseudomonadati</taxon>
        <taxon>Pseudomonadota</taxon>
        <taxon>Alphaproteobacteria</taxon>
        <taxon>Caulobacterales</taxon>
        <taxon>Caulobacteraceae</taxon>
        <taxon>Caulobacter</taxon>
    </lineage>
</organism>
<reference evidence="6 7" key="1">
    <citation type="submission" date="2018-04" db="EMBL/GenBank/DDBJ databases">
        <title>The genome sequence of Caulobacter sp. 744.</title>
        <authorList>
            <person name="Gao J."/>
            <person name="Sun J."/>
        </authorList>
    </citation>
    <scope>NUCLEOTIDE SEQUENCE [LARGE SCALE GENOMIC DNA]</scope>
    <source>
        <strain evidence="6 7">774</strain>
    </source>
</reference>
<name>A0A2T9K9R9_9CAUL</name>
<dbReference type="Pfam" id="PF05726">
    <property type="entry name" value="Pirin_C"/>
    <property type="match status" value="1"/>
</dbReference>
<protein>
    <submittedName>
        <fullName evidence="6">Pirin</fullName>
    </submittedName>
</protein>
<feature type="binding site" evidence="2">
    <location>
        <position position="109"/>
    </location>
    <ligand>
        <name>Fe cation</name>
        <dbReference type="ChEBI" id="CHEBI:24875"/>
    </ligand>
</feature>
<dbReference type="InterPro" id="IPR008778">
    <property type="entry name" value="Pirin_C_dom"/>
</dbReference>
<comment type="caution">
    <text evidence="6">The sequence shown here is derived from an EMBL/GenBank/DDBJ whole genome shotgun (WGS) entry which is preliminary data.</text>
</comment>
<comment type="cofactor">
    <cofactor evidence="2">
        <name>Fe cation</name>
        <dbReference type="ChEBI" id="CHEBI:24875"/>
    </cofactor>
    <text evidence="2">Binds 1 Fe cation per subunit.</text>
</comment>
<evidence type="ECO:0000259" key="5">
    <source>
        <dbReference type="Pfam" id="PF05726"/>
    </source>
</evidence>
<dbReference type="Gene3D" id="2.60.120.10">
    <property type="entry name" value="Jelly Rolls"/>
    <property type="match status" value="1"/>
</dbReference>
<dbReference type="PANTHER" id="PTHR13903">
    <property type="entry name" value="PIRIN-RELATED"/>
    <property type="match status" value="1"/>
</dbReference>
<feature type="domain" description="Pirin C-terminal" evidence="5">
    <location>
        <begin position="179"/>
        <end position="257"/>
    </location>
</feature>
<dbReference type="EMBL" id="QDKQ01000024">
    <property type="protein sequence ID" value="PVM92714.1"/>
    <property type="molecule type" value="Genomic_DNA"/>
</dbReference>
<keyword evidence="7" id="KW-1185">Reference proteome</keyword>
<sequence length="258" mass="27192">MEDIRHSADSAGPTVLNLQRARHGPTFQAFGLRGSKIQALCDPYLNIDHAWMSAPTFPPHPHAGFSAISYVFADSETGLANRDSLGTQNLIAPGGLHWTAAGQGIVHEERPAEPGKTVHALQIFVDLPPRLRTASPFVLGLGPEEIPIARTSGAAVRVALGDFAGQRSPLQPPNDVGLLDITLNAAGSLGVAIPAGHVAILMPIAGATRVEGRRYALEDARLPVFPAAASQRQITLTADEGPAQVVVFTGRPLAERLV</sequence>
<dbReference type="SUPFAM" id="SSF51182">
    <property type="entry name" value="RmlC-like cupins"/>
    <property type="match status" value="1"/>
</dbReference>
<keyword evidence="2" id="KW-0408">Iron</keyword>
<dbReference type="Proteomes" id="UP000245073">
    <property type="component" value="Unassembled WGS sequence"/>
</dbReference>
<feature type="binding site" evidence="2">
    <location>
        <position position="60"/>
    </location>
    <ligand>
        <name>Fe cation</name>
        <dbReference type="ChEBI" id="CHEBI:24875"/>
    </ligand>
</feature>
<dbReference type="AlphaFoldDB" id="A0A2T9K9R9"/>
<comment type="similarity">
    <text evidence="1 3">Belongs to the pirin family.</text>
</comment>
<dbReference type="CDD" id="cd02247">
    <property type="entry name" value="cupin_pirin_C"/>
    <property type="match status" value="1"/>
</dbReference>
<proteinExistence type="inferred from homology"/>
<dbReference type="GO" id="GO:0046872">
    <property type="term" value="F:metal ion binding"/>
    <property type="evidence" value="ECO:0007669"/>
    <property type="project" value="UniProtKB-KW"/>
</dbReference>
<evidence type="ECO:0000313" key="6">
    <source>
        <dbReference type="EMBL" id="PVM92714.1"/>
    </source>
</evidence>
<evidence type="ECO:0000313" key="7">
    <source>
        <dbReference type="Proteomes" id="UP000245073"/>
    </source>
</evidence>
<gene>
    <name evidence="6" type="ORF">DDF67_04920</name>
</gene>
<evidence type="ECO:0000256" key="3">
    <source>
        <dbReference type="RuleBase" id="RU003457"/>
    </source>
</evidence>
<accession>A0A2T9K9R9</accession>
<dbReference type="InterPro" id="IPR014710">
    <property type="entry name" value="RmlC-like_jellyroll"/>
</dbReference>
<keyword evidence="2" id="KW-0479">Metal-binding</keyword>
<evidence type="ECO:0000256" key="2">
    <source>
        <dbReference type="PIRSR" id="PIRSR006232-1"/>
    </source>
</evidence>
<dbReference type="RefSeq" id="WP_109099822.1">
    <property type="nucleotide sequence ID" value="NZ_QDKQ01000024.1"/>
</dbReference>
<evidence type="ECO:0000256" key="1">
    <source>
        <dbReference type="ARBA" id="ARBA00008416"/>
    </source>
</evidence>
<dbReference type="InterPro" id="IPR012093">
    <property type="entry name" value="Pirin"/>
</dbReference>
<feature type="domain" description="Pirin N-terminal" evidence="4">
    <location>
        <begin position="54"/>
        <end position="125"/>
    </location>
</feature>
<dbReference type="InterPro" id="IPR003829">
    <property type="entry name" value="Pirin_N_dom"/>
</dbReference>
<feature type="binding site" evidence="2">
    <location>
        <position position="62"/>
    </location>
    <ligand>
        <name>Fe cation</name>
        <dbReference type="ChEBI" id="CHEBI:24875"/>
    </ligand>
</feature>
<dbReference type="Pfam" id="PF02678">
    <property type="entry name" value="Pirin"/>
    <property type="match status" value="1"/>
</dbReference>
<dbReference type="PANTHER" id="PTHR13903:SF8">
    <property type="entry name" value="PIRIN"/>
    <property type="match status" value="1"/>
</dbReference>
<feature type="binding site" evidence="2">
    <location>
        <position position="107"/>
    </location>
    <ligand>
        <name>Fe cation</name>
        <dbReference type="ChEBI" id="CHEBI:24875"/>
    </ligand>
</feature>
<evidence type="ECO:0000259" key="4">
    <source>
        <dbReference type="Pfam" id="PF02678"/>
    </source>
</evidence>
<dbReference type="InterPro" id="IPR011051">
    <property type="entry name" value="RmlC_Cupin_sf"/>
</dbReference>
<dbReference type="OrthoDB" id="9780903at2"/>